<name>A0A937F5R9_9BACT</name>
<dbReference type="SUPFAM" id="SSF144091">
    <property type="entry name" value="Rhomboid-like"/>
    <property type="match status" value="1"/>
</dbReference>
<dbReference type="InterPro" id="IPR035952">
    <property type="entry name" value="Rhomboid-like_sf"/>
</dbReference>
<keyword evidence="4" id="KW-0378">Hydrolase</keyword>
<dbReference type="GO" id="GO:0055085">
    <property type="term" value="P:transmembrane transport"/>
    <property type="evidence" value="ECO:0007669"/>
    <property type="project" value="InterPro"/>
</dbReference>
<feature type="transmembrane region" description="Helical" evidence="7">
    <location>
        <begin position="121"/>
        <end position="141"/>
    </location>
</feature>
<feature type="transmembrane region" description="Helical" evidence="7">
    <location>
        <begin position="94"/>
        <end position="115"/>
    </location>
</feature>
<dbReference type="EMBL" id="JAESIY010000001">
    <property type="protein sequence ID" value="MBL3654528.1"/>
    <property type="molecule type" value="Genomic_DNA"/>
</dbReference>
<organism evidence="10 11">
    <name type="scientific">Fulvivirga sediminis</name>
    <dbReference type="NCBI Taxonomy" id="2803949"/>
    <lineage>
        <taxon>Bacteria</taxon>
        <taxon>Pseudomonadati</taxon>
        <taxon>Bacteroidota</taxon>
        <taxon>Cytophagia</taxon>
        <taxon>Cytophagales</taxon>
        <taxon>Fulvivirgaceae</taxon>
        <taxon>Fulvivirga</taxon>
    </lineage>
</organism>
<evidence type="ECO:0000256" key="7">
    <source>
        <dbReference type="SAM" id="Phobius"/>
    </source>
</evidence>
<feature type="domain" description="Peptidase S54 rhomboid" evidence="8">
    <location>
        <begin position="56"/>
        <end position="193"/>
    </location>
</feature>
<dbReference type="SUPFAM" id="SSF82185">
    <property type="entry name" value="Histone H3 K4-specific methyltransferase SET7/9 N-terminal domain"/>
    <property type="match status" value="1"/>
</dbReference>
<dbReference type="GO" id="GO:0016020">
    <property type="term" value="C:membrane"/>
    <property type="evidence" value="ECO:0007669"/>
    <property type="project" value="UniProtKB-SubCell"/>
</dbReference>
<evidence type="ECO:0000256" key="4">
    <source>
        <dbReference type="ARBA" id="ARBA00022801"/>
    </source>
</evidence>
<comment type="subcellular location">
    <subcellularLocation>
        <location evidence="1">Membrane</location>
        <topology evidence="1">Multi-pass membrane protein</topology>
    </subcellularLocation>
</comment>
<dbReference type="SUPFAM" id="SSF74653">
    <property type="entry name" value="TolA/TonB C-terminal domain"/>
    <property type="match status" value="1"/>
</dbReference>
<dbReference type="AlphaFoldDB" id="A0A937F5R9"/>
<comment type="similarity">
    <text evidence="2">Belongs to the peptidase S54 family.</text>
</comment>
<keyword evidence="10" id="KW-0645">Protease</keyword>
<keyword evidence="11" id="KW-1185">Reference proteome</keyword>
<evidence type="ECO:0000259" key="9">
    <source>
        <dbReference type="Pfam" id="PF03544"/>
    </source>
</evidence>
<keyword evidence="6 7" id="KW-0472">Membrane</keyword>
<comment type="caution">
    <text evidence="10">The sequence shown here is derived from an EMBL/GenBank/DDBJ whole genome shotgun (WGS) entry which is preliminary data.</text>
</comment>
<gene>
    <name evidence="10" type="ORF">JL102_00180</name>
</gene>
<dbReference type="InterPro" id="IPR022764">
    <property type="entry name" value="Peptidase_S54_rhomboid_dom"/>
</dbReference>
<evidence type="ECO:0000256" key="6">
    <source>
        <dbReference type="ARBA" id="ARBA00023136"/>
    </source>
</evidence>
<keyword evidence="5 7" id="KW-1133">Transmembrane helix</keyword>
<feature type="transmembrane region" description="Helical" evidence="7">
    <location>
        <begin position="177"/>
        <end position="194"/>
    </location>
</feature>
<reference evidence="10" key="1">
    <citation type="submission" date="2021-01" db="EMBL/GenBank/DDBJ databases">
        <title>Fulvivirga kasyanovii gen. nov., sp nov., a novel member of the phylum Bacteroidetes isolated from seawater in a mussel farm.</title>
        <authorList>
            <person name="Zhao L.-H."/>
            <person name="Wang Z.-J."/>
        </authorList>
    </citation>
    <scope>NUCLEOTIDE SEQUENCE</scope>
    <source>
        <strain evidence="10">2943</strain>
    </source>
</reference>
<dbReference type="Gene3D" id="2.20.110.10">
    <property type="entry name" value="Histone H3 K4-specific methyltransferase SET7/9 N-terminal domain"/>
    <property type="match status" value="1"/>
</dbReference>
<keyword evidence="3 7" id="KW-0812">Transmembrane</keyword>
<protein>
    <submittedName>
        <fullName evidence="10">Rhomboid family intramembrane serine protease</fullName>
    </submittedName>
</protein>
<sequence length="638" mass="73726">MMLTSRSGKPIPVFTSIILAINIIVFIAQWFLEEDQSNIITMIHWGANFSPYTLGSEWWRIFTSAFLHFGILHLVMNMMALYSLGRAVEAQTGSLIFCIVYFISALFAGVASLFWNLYVVSAGASGAIFGLYGFEIAIMVLIHWRNRQKLRAIIVQFVIYVVIITLLGNAFHFDNAAHFGGLIAGIILALFYAYSMYRRKINYFWITGVILTLLGSAYFILLPREKKEYFDVFQQFVKTERQSNNIMNGEYASDAVFVKDLKEYYPHWDTLLWKIDSLQNLPSSLMGDYEQIKNYSHNKASEMDFMIKMIEKESYVYFDSLDIVRSKMSLDLEYPLAMESVVDEAPAKSNITAPRSSGSMTRQYYDSNWHETMAMNASYYRLGYQDSLGKWNGPVRDYFLDGGIQMKGSYKNDLKKGVFLYYTKDSTYSAAGRYDNEERIGKWEEFHKNGKMAEEIRYSDRAYLINAWDEKQNPQVIDGFGNIITHYENEKIASFKHFSNGLQDSISYGFYENGKPYFKEYFESGRLMKGIAYDEKGQLYNYDFSTYIPYPEGGTEKFQKYLEKSLSQYQQLKGKGVVELIFDIDTHGKIYNVRIYKSDDADLHVTAINILKNGPRWVPAKEHGINPLISQGYQAIHF</sequence>
<evidence type="ECO:0000313" key="10">
    <source>
        <dbReference type="EMBL" id="MBL3654528.1"/>
    </source>
</evidence>
<dbReference type="PANTHER" id="PTHR43731">
    <property type="entry name" value="RHOMBOID PROTEASE"/>
    <property type="match status" value="1"/>
</dbReference>
<feature type="transmembrane region" description="Helical" evidence="7">
    <location>
        <begin position="58"/>
        <end position="82"/>
    </location>
</feature>
<evidence type="ECO:0000256" key="1">
    <source>
        <dbReference type="ARBA" id="ARBA00004141"/>
    </source>
</evidence>
<proteinExistence type="inferred from homology"/>
<dbReference type="GO" id="GO:0006508">
    <property type="term" value="P:proteolysis"/>
    <property type="evidence" value="ECO:0007669"/>
    <property type="project" value="UniProtKB-KW"/>
</dbReference>
<feature type="domain" description="TonB C-terminal" evidence="9">
    <location>
        <begin position="573"/>
        <end position="625"/>
    </location>
</feature>
<evidence type="ECO:0000313" key="11">
    <source>
        <dbReference type="Proteomes" id="UP000659388"/>
    </source>
</evidence>
<feature type="transmembrane region" description="Helical" evidence="7">
    <location>
        <begin position="201"/>
        <end position="221"/>
    </location>
</feature>
<evidence type="ECO:0000256" key="3">
    <source>
        <dbReference type="ARBA" id="ARBA00022692"/>
    </source>
</evidence>
<feature type="transmembrane region" description="Helical" evidence="7">
    <location>
        <begin position="12"/>
        <end position="32"/>
    </location>
</feature>
<evidence type="ECO:0000259" key="8">
    <source>
        <dbReference type="Pfam" id="PF01694"/>
    </source>
</evidence>
<dbReference type="PANTHER" id="PTHR43731:SF14">
    <property type="entry name" value="PRESENILIN-ASSOCIATED RHOMBOID-LIKE PROTEIN, MITOCHONDRIAL"/>
    <property type="match status" value="1"/>
</dbReference>
<dbReference type="InterPro" id="IPR050925">
    <property type="entry name" value="Rhomboid_protease_S54"/>
</dbReference>
<evidence type="ECO:0000256" key="2">
    <source>
        <dbReference type="ARBA" id="ARBA00009045"/>
    </source>
</evidence>
<dbReference type="InterPro" id="IPR037682">
    <property type="entry name" value="TonB_C"/>
</dbReference>
<dbReference type="RefSeq" id="WP_202241398.1">
    <property type="nucleotide sequence ID" value="NZ_JAESIY010000001.1"/>
</dbReference>
<dbReference type="Proteomes" id="UP000659388">
    <property type="component" value="Unassembled WGS sequence"/>
</dbReference>
<evidence type="ECO:0000256" key="5">
    <source>
        <dbReference type="ARBA" id="ARBA00022989"/>
    </source>
</evidence>
<dbReference type="Gene3D" id="1.20.1540.10">
    <property type="entry name" value="Rhomboid-like"/>
    <property type="match status" value="1"/>
</dbReference>
<dbReference type="Pfam" id="PF03544">
    <property type="entry name" value="TonB_C"/>
    <property type="match status" value="1"/>
</dbReference>
<dbReference type="Pfam" id="PF01694">
    <property type="entry name" value="Rhomboid"/>
    <property type="match status" value="1"/>
</dbReference>
<accession>A0A937F5R9</accession>
<feature type="transmembrane region" description="Helical" evidence="7">
    <location>
        <begin position="153"/>
        <end position="171"/>
    </location>
</feature>
<dbReference type="GO" id="GO:0004252">
    <property type="term" value="F:serine-type endopeptidase activity"/>
    <property type="evidence" value="ECO:0007669"/>
    <property type="project" value="InterPro"/>
</dbReference>